<proteinExistence type="predicted"/>
<reference evidence="2" key="1">
    <citation type="journal article" date="2015" name="Nature">
        <title>Complex archaea that bridge the gap between prokaryotes and eukaryotes.</title>
        <authorList>
            <person name="Spang A."/>
            <person name="Saw J.H."/>
            <person name="Jorgensen S.L."/>
            <person name="Zaremba-Niedzwiedzka K."/>
            <person name="Martijn J."/>
            <person name="Lind A.E."/>
            <person name="van Eijk R."/>
            <person name="Schleper C."/>
            <person name="Guy L."/>
            <person name="Ettema T.J."/>
        </authorList>
    </citation>
    <scope>NUCLEOTIDE SEQUENCE</scope>
</reference>
<dbReference type="Pfam" id="PF08719">
    <property type="entry name" value="NADAR"/>
    <property type="match status" value="1"/>
</dbReference>
<gene>
    <name evidence="2" type="ORF">LCGC14_0228610</name>
</gene>
<dbReference type="Gene3D" id="1.10.357.40">
    <property type="entry name" value="YbiA-like"/>
    <property type="match status" value="1"/>
</dbReference>
<evidence type="ECO:0000259" key="1">
    <source>
        <dbReference type="Pfam" id="PF08719"/>
    </source>
</evidence>
<dbReference type="AlphaFoldDB" id="A0A0F9USN8"/>
<dbReference type="InterPro" id="IPR037238">
    <property type="entry name" value="YbiA-like_sf"/>
</dbReference>
<dbReference type="InterPro" id="IPR012816">
    <property type="entry name" value="NADAR"/>
</dbReference>
<accession>A0A0F9USN8</accession>
<name>A0A0F9USN8_9ZZZZ</name>
<feature type="domain" description="NADAR" evidence="1">
    <location>
        <begin position="13"/>
        <end position="155"/>
    </location>
</feature>
<dbReference type="CDD" id="cd15457">
    <property type="entry name" value="NADAR"/>
    <property type="match status" value="1"/>
</dbReference>
<evidence type="ECO:0000313" key="2">
    <source>
        <dbReference type="EMBL" id="KKN90492.1"/>
    </source>
</evidence>
<protein>
    <recommendedName>
        <fullName evidence="1">NADAR domain-containing protein</fullName>
    </recommendedName>
</protein>
<dbReference type="EMBL" id="LAZR01000110">
    <property type="protein sequence ID" value="KKN90492.1"/>
    <property type="molecule type" value="Genomic_DNA"/>
</dbReference>
<dbReference type="SUPFAM" id="SSF143990">
    <property type="entry name" value="YbiA-like"/>
    <property type="match status" value="1"/>
</dbReference>
<comment type="caution">
    <text evidence="2">The sequence shown here is derived from an EMBL/GenBank/DDBJ whole genome shotgun (WGS) entry which is preliminary data.</text>
</comment>
<sequence>MSRTYIQAEVAAFLRTSDTFGAFSNMHSGFALRVVDHHVPATENYYQAMRFPHLPGFQAEILAQPHPVKAKRLAYTRSKETRADWYDVNIPLMRHSLRLRYGHHPDEMAELFAKTKDIPIVEISNRDNFWGTFNENGILRGENILGRLWMELRQEVADHDPTAPFEVAAPKIPDLVLCGREVATFTPEPVRKAQASFDI</sequence>
<organism evidence="2">
    <name type="scientific">marine sediment metagenome</name>
    <dbReference type="NCBI Taxonomy" id="412755"/>
    <lineage>
        <taxon>unclassified sequences</taxon>
        <taxon>metagenomes</taxon>
        <taxon>ecological metagenomes</taxon>
    </lineage>
</organism>